<dbReference type="PANTHER" id="PTHR31252:SF11">
    <property type="entry name" value="DUF4419 DOMAIN-CONTAINING PROTEIN"/>
    <property type="match status" value="1"/>
</dbReference>
<dbReference type="AlphaFoldDB" id="A0A101MCS4"/>
<gene>
    <name evidence="1" type="ORF">ACN42_g9070</name>
</gene>
<proteinExistence type="predicted"/>
<name>A0A101MCS4_PENFR</name>
<dbReference type="Proteomes" id="UP000055045">
    <property type="component" value="Unassembled WGS sequence"/>
</dbReference>
<accession>A0A101MCS4</accession>
<organism evidence="1 2">
    <name type="scientific">Penicillium freii</name>
    <dbReference type="NCBI Taxonomy" id="48697"/>
    <lineage>
        <taxon>Eukaryota</taxon>
        <taxon>Fungi</taxon>
        <taxon>Dikarya</taxon>
        <taxon>Ascomycota</taxon>
        <taxon>Pezizomycotina</taxon>
        <taxon>Eurotiomycetes</taxon>
        <taxon>Eurotiomycetidae</taxon>
        <taxon>Eurotiales</taxon>
        <taxon>Aspergillaceae</taxon>
        <taxon>Penicillium</taxon>
    </lineage>
</organism>
<dbReference type="EMBL" id="LLXE01000309">
    <property type="protein sequence ID" value="KUM58095.1"/>
    <property type="molecule type" value="Genomic_DNA"/>
</dbReference>
<keyword evidence="2" id="KW-1185">Reference proteome</keyword>
<dbReference type="Pfam" id="PF14388">
    <property type="entry name" value="DUF4419"/>
    <property type="match status" value="1"/>
</dbReference>
<protein>
    <recommendedName>
        <fullName evidence="3">DUF4419 domain-containing protein</fullName>
    </recommendedName>
</protein>
<comment type="caution">
    <text evidence="1">The sequence shown here is derived from an EMBL/GenBank/DDBJ whole genome shotgun (WGS) entry which is preliminary data.</text>
</comment>
<evidence type="ECO:0000313" key="1">
    <source>
        <dbReference type="EMBL" id="KUM58095.1"/>
    </source>
</evidence>
<dbReference type="PANTHER" id="PTHR31252">
    <property type="entry name" value="DUF4419 DOMAIN-CONTAINING PROTEIN"/>
    <property type="match status" value="1"/>
</dbReference>
<sequence length="430" mass="48408">MPITLTTAKHPPRAWKFQRVAEAKELFEQSCPKEHINSKRLIGKSFTEDLFDTSHISASENGFVWAVFHAYSHHHNLVLRPEDVWFAILSQLSFFVIAHSEELRHLFVSHKDTVHLEIITNETMDTVDFGEMALTMSELMEKRVVNPDLRNWIMPAFTTTTASDEVIAAIIMMGSMQKYFSYQFTLRCGIPSVTLLGEREDWSLMVTKLDRLAHLGDEPARFAQLLRSVLNNFVASFDNPESPDTLSFWSKCADRRGGGSGPTYLTGWISVFCFWGNDGKLLYPEAILPECSPGFQARNPEFGLDQALSRLINTDEVPLGYVSVPVTVNNLGHKFDAVMLAGLIGIQATSSGVMLDGSGGHSYERNLSYFVDDYYQMMPCNPVIPTGETGLDSIQPVSGWLFYEKEKSKLIFKICNYETTQNSPETQPSN</sequence>
<evidence type="ECO:0000313" key="2">
    <source>
        <dbReference type="Proteomes" id="UP000055045"/>
    </source>
</evidence>
<evidence type="ECO:0008006" key="3">
    <source>
        <dbReference type="Google" id="ProtNLM"/>
    </source>
</evidence>
<dbReference type="InterPro" id="IPR025533">
    <property type="entry name" value="DUF4419"/>
</dbReference>
<reference evidence="1 2" key="1">
    <citation type="submission" date="2015-10" db="EMBL/GenBank/DDBJ databases">
        <title>Genome sequencing of Penicillium freii.</title>
        <authorList>
            <person name="Nguyen H.D."/>
            <person name="Visagie C.M."/>
            <person name="Seifert K.A."/>
        </authorList>
    </citation>
    <scope>NUCLEOTIDE SEQUENCE [LARGE SCALE GENOMIC DNA]</scope>
    <source>
        <strain evidence="1 2">DAOM 242723</strain>
    </source>
</reference>
<dbReference type="STRING" id="48697.A0A101MCS4"/>